<protein>
    <submittedName>
        <fullName evidence="1">Uncharacterized protein</fullName>
    </submittedName>
</protein>
<dbReference type="RefSeq" id="WP_369744490.1">
    <property type="nucleotide sequence ID" value="NZ_CP165735.1"/>
</dbReference>
<evidence type="ECO:0000313" key="1">
    <source>
        <dbReference type="EMBL" id="XDV69663.1"/>
    </source>
</evidence>
<proteinExistence type="predicted"/>
<organism evidence="1">
    <name type="scientific">Paenarthrobacter sp. AMU7</name>
    <dbReference type="NCBI Taxonomy" id="3162492"/>
    <lineage>
        <taxon>Bacteria</taxon>
        <taxon>Bacillati</taxon>
        <taxon>Actinomycetota</taxon>
        <taxon>Actinomycetes</taxon>
        <taxon>Micrococcales</taxon>
        <taxon>Micrococcaceae</taxon>
        <taxon>Paenarthrobacter</taxon>
    </lineage>
</organism>
<dbReference type="AlphaFoldDB" id="A0AB39YI74"/>
<reference evidence="1" key="1">
    <citation type="submission" date="2024-07" db="EMBL/GenBank/DDBJ databases">
        <authorList>
            <person name="Li J."/>
            <person name="Wei H."/>
            <person name="Ma J."/>
        </authorList>
    </citation>
    <scope>NUCLEOTIDE SEQUENCE</scope>
    <source>
        <strain evidence="1">AMU7</strain>
    </source>
</reference>
<accession>A0AB39YI74</accession>
<gene>
    <name evidence="1" type="ORF">ABQM86_11720</name>
</gene>
<sequence>MTSFTDPEAVTDEAEKAAVSRVLNAFASFREWEATLSQYSTVQANSPLSCDDAALQSFPNSQFAYAQLVVAFGCLQSLRQMMVDEDEENIHVTSGPYGPYTLIRNALDSAACALWLLEPANSN</sequence>
<name>A0AB39YI74_9MICC</name>
<dbReference type="EMBL" id="CP165735">
    <property type="protein sequence ID" value="XDV69663.1"/>
    <property type="molecule type" value="Genomic_DNA"/>
</dbReference>